<dbReference type="Gene3D" id="3.30.1330.60">
    <property type="entry name" value="OmpA-like domain"/>
    <property type="match status" value="1"/>
</dbReference>
<dbReference type="STRING" id="314283.MED297_08536"/>
<dbReference type="GO" id="GO:0016020">
    <property type="term" value="C:membrane"/>
    <property type="evidence" value="ECO:0007669"/>
    <property type="project" value="UniProtKB-UniRule"/>
</dbReference>
<dbReference type="RefSeq" id="WP_008045849.1">
    <property type="nucleotide sequence ID" value="NZ_CH724152.1"/>
</dbReference>
<dbReference type="HOGENOM" id="CLU_780468_0_0_6"/>
<dbReference type="AlphaFoldDB" id="A4BJ08"/>
<dbReference type="SUPFAM" id="SSF103088">
    <property type="entry name" value="OmpA-like"/>
    <property type="match status" value="1"/>
</dbReference>
<feature type="domain" description="OmpA-like" evidence="4">
    <location>
        <begin position="220"/>
        <end position="344"/>
    </location>
</feature>
<keyword evidence="6" id="KW-1185">Reference proteome</keyword>
<protein>
    <submittedName>
        <fullName evidence="5">Chemotaxis MotB protein, putative</fullName>
    </submittedName>
</protein>
<proteinExistence type="predicted"/>
<reference evidence="5 6" key="1">
    <citation type="submission" date="2006-02" db="EMBL/GenBank/DDBJ databases">
        <authorList>
            <person name="Pinhassi J."/>
            <person name="Pedros-Alio C."/>
            <person name="Ferriera S."/>
            <person name="Johnson J."/>
            <person name="Kravitz S."/>
            <person name="Halpern A."/>
            <person name="Remington K."/>
            <person name="Beeson K."/>
            <person name="Tran B."/>
            <person name="Rogers Y.-H."/>
            <person name="Friedman R."/>
            <person name="Venter J.C."/>
        </authorList>
    </citation>
    <scope>NUCLEOTIDE SEQUENCE [LARGE SCALE GENOMIC DNA]</scope>
    <source>
        <strain evidence="5 6">MED297</strain>
    </source>
</reference>
<comment type="caution">
    <text evidence="5">The sequence shown here is derived from an EMBL/GenBank/DDBJ whole genome shotgun (WGS) entry which is preliminary data.</text>
</comment>
<evidence type="ECO:0000259" key="4">
    <source>
        <dbReference type="PROSITE" id="PS51123"/>
    </source>
</evidence>
<dbReference type="InterPro" id="IPR050330">
    <property type="entry name" value="Bact_OuterMem_StrucFunc"/>
</dbReference>
<evidence type="ECO:0000313" key="6">
    <source>
        <dbReference type="Proteomes" id="UP000005953"/>
    </source>
</evidence>
<keyword evidence="3" id="KW-0812">Transmembrane</keyword>
<dbReference type="PANTHER" id="PTHR30329:SF21">
    <property type="entry name" value="LIPOPROTEIN YIAD-RELATED"/>
    <property type="match status" value="1"/>
</dbReference>
<organism evidence="5 6">
    <name type="scientific">Reinekea blandensis MED297</name>
    <dbReference type="NCBI Taxonomy" id="314283"/>
    <lineage>
        <taxon>Bacteria</taxon>
        <taxon>Pseudomonadati</taxon>
        <taxon>Pseudomonadota</taxon>
        <taxon>Gammaproteobacteria</taxon>
        <taxon>Oceanospirillales</taxon>
        <taxon>Saccharospirillaceae</taxon>
        <taxon>Reinekea</taxon>
    </lineage>
</organism>
<dbReference type="CDD" id="cd07185">
    <property type="entry name" value="OmpA_C-like"/>
    <property type="match status" value="1"/>
</dbReference>
<evidence type="ECO:0000256" key="1">
    <source>
        <dbReference type="PROSITE-ProRule" id="PRU00473"/>
    </source>
</evidence>
<dbReference type="Pfam" id="PF00691">
    <property type="entry name" value="OmpA"/>
    <property type="match status" value="1"/>
</dbReference>
<gene>
    <name evidence="5" type="ORF">MED297_08536</name>
</gene>
<dbReference type="InterPro" id="IPR036737">
    <property type="entry name" value="OmpA-like_sf"/>
</dbReference>
<dbReference type="OrthoDB" id="9815217at2"/>
<dbReference type="Gene3D" id="1.10.287.1490">
    <property type="match status" value="1"/>
</dbReference>
<dbReference type="PANTHER" id="PTHR30329">
    <property type="entry name" value="STATOR ELEMENT OF FLAGELLAR MOTOR COMPLEX"/>
    <property type="match status" value="1"/>
</dbReference>
<evidence type="ECO:0000256" key="3">
    <source>
        <dbReference type="SAM" id="Phobius"/>
    </source>
</evidence>
<feature type="coiled-coil region" evidence="2">
    <location>
        <begin position="36"/>
        <end position="224"/>
    </location>
</feature>
<keyword evidence="2" id="KW-0175">Coiled coil</keyword>
<dbReference type="InterPro" id="IPR006665">
    <property type="entry name" value="OmpA-like"/>
</dbReference>
<dbReference type="EMBL" id="AAOE01000030">
    <property type="protein sequence ID" value="EAR07853.1"/>
    <property type="molecule type" value="Genomic_DNA"/>
</dbReference>
<name>A4BJ08_9GAMM</name>
<evidence type="ECO:0000313" key="5">
    <source>
        <dbReference type="EMBL" id="EAR07853.1"/>
    </source>
</evidence>
<evidence type="ECO:0000256" key="2">
    <source>
        <dbReference type="SAM" id="Coils"/>
    </source>
</evidence>
<accession>A4BJ08</accession>
<dbReference type="Proteomes" id="UP000005953">
    <property type="component" value="Unassembled WGS sequence"/>
</dbReference>
<feature type="transmembrane region" description="Helical" evidence="3">
    <location>
        <begin position="9"/>
        <end position="30"/>
    </location>
</feature>
<dbReference type="PROSITE" id="PS51123">
    <property type="entry name" value="OMPA_2"/>
    <property type="match status" value="1"/>
</dbReference>
<keyword evidence="1 3" id="KW-0472">Membrane</keyword>
<sequence>MQYASQRGWIAWSLSLILLVAGSAVSWFYWTQTQQLTDTQNENQALQSRVSRLEQQLEQTRSQLQSAEQQRQTLTQARNQLTNELDQLRSAQNSVQSQQSQLQAQLSTKNQEVEQLQATLTATEARLQEINTNLEVANQLIAEQQGALDEAATTEERFLAARQQLALEQAENETYSETVERLRQEMAAETAAMNALEAQLQTQLSQLNQEKEKLVTQLEDGTTAIKLPESILFASGRADINAEGRQSLANLATALSSFPNHLISIQGHTDSQTIAPATAEKYPTNWELSAARAASAVRELLKQGIPADQMQAVGYADTRPLVEETSAQTRQQNRRIEVILLPNQFTTRVLEETPG</sequence>
<keyword evidence="3" id="KW-1133">Transmembrane helix</keyword>